<protein>
    <submittedName>
        <fullName evidence="2">Uncharacterized protein</fullName>
    </submittedName>
</protein>
<accession>A0A820GW44</accession>
<evidence type="ECO:0000313" key="2">
    <source>
        <dbReference type="EMBL" id="CAF4283567.1"/>
    </source>
</evidence>
<proteinExistence type="predicted"/>
<organism evidence="2 3">
    <name type="scientific">Rotaria magnacalcarata</name>
    <dbReference type="NCBI Taxonomy" id="392030"/>
    <lineage>
        <taxon>Eukaryota</taxon>
        <taxon>Metazoa</taxon>
        <taxon>Spiralia</taxon>
        <taxon>Gnathifera</taxon>
        <taxon>Rotifera</taxon>
        <taxon>Eurotatoria</taxon>
        <taxon>Bdelloidea</taxon>
        <taxon>Philodinida</taxon>
        <taxon>Philodinidae</taxon>
        <taxon>Rotaria</taxon>
    </lineage>
</organism>
<evidence type="ECO:0000256" key="1">
    <source>
        <dbReference type="SAM" id="MobiDB-lite"/>
    </source>
</evidence>
<feature type="region of interest" description="Disordered" evidence="1">
    <location>
        <begin position="1"/>
        <end position="28"/>
    </location>
</feature>
<dbReference type="EMBL" id="CAJOBG010011258">
    <property type="protein sequence ID" value="CAF4283567.1"/>
    <property type="molecule type" value="Genomic_DNA"/>
</dbReference>
<feature type="compositionally biased region" description="Acidic residues" evidence="1">
    <location>
        <begin position="1"/>
        <end position="21"/>
    </location>
</feature>
<keyword evidence="3" id="KW-1185">Reference proteome</keyword>
<comment type="caution">
    <text evidence="2">The sequence shown here is derived from an EMBL/GenBank/DDBJ whole genome shotgun (WGS) entry which is preliminary data.</text>
</comment>
<sequence length="63" mass="7549">MLDDEEMIDDGEEEEDGDDEEEYHHHHQTIEPIIDVLQIDNELSSTQYRFKKNEIMLCYHGLL</sequence>
<feature type="non-terminal residue" evidence="2">
    <location>
        <position position="63"/>
    </location>
</feature>
<name>A0A820GW44_9BILA</name>
<dbReference type="Proteomes" id="UP000663866">
    <property type="component" value="Unassembled WGS sequence"/>
</dbReference>
<dbReference type="AlphaFoldDB" id="A0A820GW44"/>
<evidence type="ECO:0000313" key="3">
    <source>
        <dbReference type="Proteomes" id="UP000663866"/>
    </source>
</evidence>
<gene>
    <name evidence="2" type="ORF">OVN521_LOCUS30662</name>
</gene>
<reference evidence="2" key="1">
    <citation type="submission" date="2021-02" db="EMBL/GenBank/DDBJ databases">
        <authorList>
            <person name="Nowell W R."/>
        </authorList>
    </citation>
    <scope>NUCLEOTIDE SEQUENCE</scope>
</reference>